<accession>A0ABQ9U8L7</accession>
<protein>
    <submittedName>
        <fullName evidence="1">Uncharacterized protein</fullName>
    </submittedName>
</protein>
<dbReference type="EMBL" id="JASSZA010000015">
    <property type="protein sequence ID" value="KAK2093409.1"/>
    <property type="molecule type" value="Genomic_DNA"/>
</dbReference>
<evidence type="ECO:0000313" key="1">
    <source>
        <dbReference type="EMBL" id="KAK2093409.1"/>
    </source>
</evidence>
<comment type="caution">
    <text evidence="1">The sequence shown here is derived from an EMBL/GenBank/DDBJ whole genome shotgun (WGS) entry which is preliminary data.</text>
</comment>
<gene>
    <name evidence="1" type="ORF">P7K49_029938</name>
</gene>
<sequence length="87" mass="9800">MTQGIFPFACKAGPQSVIEGFTMPPPNVLWLISYINSSETAKQTPDSFQHLPPHSILFSVSCIISIDFDIFLLEEESEESPWLPTYH</sequence>
<proteinExistence type="predicted"/>
<organism evidence="1 2">
    <name type="scientific">Saguinus oedipus</name>
    <name type="common">Cotton-top tamarin</name>
    <name type="synonym">Oedipomidas oedipus</name>
    <dbReference type="NCBI Taxonomy" id="9490"/>
    <lineage>
        <taxon>Eukaryota</taxon>
        <taxon>Metazoa</taxon>
        <taxon>Chordata</taxon>
        <taxon>Craniata</taxon>
        <taxon>Vertebrata</taxon>
        <taxon>Euteleostomi</taxon>
        <taxon>Mammalia</taxon>
        <taxon>Eutheria</taxon>
        <taxon>Euarchontoglires</taxon>
        <taxon>Primates</taxon>
        <taxon>Haplorrhini</taxon>
        <taxon>Platyrrhini</taxon>
        <taxon>Cebidae</taxon>
        <taxon>Callitrichinae</taxon>
        <taxon>Saguinus</taxon>
    </lineage>
</organism>
<name>A0ABQ9U8L7_SAGOE</name>
<feature type="non-terminal residue" evidence="1">
    <location>
        <position position="87"/>
    </location>
</feature>
<reference evidence="1 2" key="1">
    <citation type="submission" date="2023-05" db="EMBL/GenBank/DDBJ databases">
        <title>B98-5 Cell Line De Novo Hybrid Assembly: An Optical Mapping Approach.</title>
        <authorList>
            <person name="Kananen K."/>
            <person name="Auerbach J.A."/>
            <person name="Kautto E."/>
            <person name="Blachly J.S."/>
        </authorList>
    </citation>
    <scope>NUCLEOTIDE SEQUENCE [LARGE SCALE GENOMIC DNA]</scope>
    <source>
        <strain evidence="1">B95-8</strain>
        <tissue evidence="1">Cell line</tissue>
    </source>
</reference>
<keyword evidence="2" id="KW-1185">Reference proteome</keyword>
<dbReference type="Proteomes" id="UP001266305">
    <property type="component" value="Unassembled WGS sequence"/>
</dbReference>
<evidence type="ECO:0000313" key="2">
    <source>
        <dbReference type="Proteomes" id="UP001266305"/>
    </source>
</evidence>